<protein>
    <submittedName>
        <fullName evidence="2">Uncharacterized protein</fullName>
    </submittedName>
</protein>
<dbReference type="OrthoDB" id="5422107at2759"/>
<proteinExistence type="predicted"/>
<name>A0A8K0X5X4_9PEZI</name>
<dbReference type="EMBL" id="JAGPXD010000002">
    <property type="protein sequence ID" value="KAH7368278.1"/>
    <property type="molecule type" value="Genomic_DNA"/>
</dbReference>
<sequence>MAPSAKNPNGPSKLQSVANARKAKSQQRRVEALASNKNRIAKQDTRRGARPGILPTSGPNTALSRKKARKIERALGHAQRRQEQQEAKAAEAEEEKEVDEQVTEADAAKTKNAKKASKTDGAMEVDE</sequence>
<feature type="compositionally biased region" description="Basic and acidic residues" evidence="1">
    <location>
        <begin position="71"/>
        <end position="91"/>
    </location>
</feature>
<comment type="caution">
    <text evidence="2">The sequence shown here is derived from an EMBL/GenBank/DDBJ whole genome shotgun (WGS) entry which is preliminary data.</text>
</comment>
<evidence type="ECO:0000313" key="3">
    <source>
        <dbReference type="Proteomes" id="UP000813385"/>
    </source>
</evidence>
<evidence type="ECO:0000313" key="2">
    <source>
        <dbReference type="EMBL" id="KAH7368278.1"/>
    </source>
</evidence>
<reference evidence="2" key="1">
    <citation type="journal article" date="2021" name="Nat. Commun.">
        <title>Genetic determinants of endophytism in the Arabidopsis root mycobiome.</title>
        <authorList>
            <person name="Mesny F."/>
            <person name="Miyauchi S."/>
            <person name="Thiergart T."/>
            <person name="Pickel B."/>
            <person name="Atanasova L."/>
            <person name="Karlsson M."/>
            <person name="Huettel B."/>
            <person name="Barry K.W."/>
            <person name="Haridas S."/>
            <person name="Chen C."/>
            <person name="Bauer D."/>
            <person name="Andreopoulos W."/>
            <person name="Pangilinan J."/>
            <person name="LaButti K."/>
            <person name="Riley R."/>
            <person name="Lipzen A."/>
            <person name="Clum A."/>
            <person name="Drula E."/>
            <person name="Henrissat B."/>
            <person name="Kohler A."/>
            <person name="Grigoriev I.V."/>
            <person name="Martin F.M."/>
            <person name="Hacquard S."/>
        </authorList>
    </citation>
    <scope>NUCLEOTIDE SEQUENCE</scope>
    <source>
        <strain evidence="2">MPI-CAGE-AT-0016</strain>
    </source>
</reference>
<dbReference type="Proteomes" id="UP000813385">
    <property type="component" value="Unassembled WGS sequence"/>
</dbReference>
<feature type="compositionally biased region" description="Polar residues" evidence="1">
    <location>
        <begin position="1"/>
        <end position="18"/>
    </location>
</feature>
<feature type="region of interest" description="Disordered" evidence="1">
    <location>
        <begin position="1"/>
        <end position="127"/>
    </location>
</feature>
<gene>
    <name evidence="2" type="ORF">B0T11DRAFT_295949</name>
</gene>
<organism evidence="2 3">
    <name type="scientific">Plectosphaerella cucumerina</name>
    <dbReference type="NCBI Taxonomy" id="40658"/>
    <lineage>
        <taxon>Eukaryota</taxon>
        <taxon>Fungi</taxon>
        <taxon>Dikarya</taxon>
        <taxon>Ascomycota</taxon>
        <taxon>Pezizomycotina</taxon>
        <taxon>Sordariomycetes</taxon>
        <taxon>Hypocreomycetidae</taxon>
        <taxon>Glomerellales</taxon>
        <taxon>Plectosphaerellaceae</taxon>
        <taxon>Plectosphaerella</taxon>
    </lineage>
</organism>
<keyword evidence="3" id="KW-1185">Reference proteome</keyword>
<feature type="compositionally biased region" description="Acidic residues" evidence="1">
    <location>
        <begin position="92"/>
        <end position="103"/>
    </location>
</feature>
<accession>A0A8K0X5X4</accession>
<evidence type="ECO:0000256" key="1">
    <source>
        <dbReference type="SAM" id="MobiDB-lite"/>
    </source>
</evidence>
<dbReference type="AlphaFoldDB" id="A0A8K0X5X4"/>